<accession>A0AAU8JBY2</accession>
<name>A0AAU8JBY2_9CYAN</name>
<reference evidence="1" key="1">
    <citation type="submission" date="2024-07" db="EMBL/GenBank/DDBJ databases">
        <authorList>
            <person name="Kim Y.J."/>
            <person name="Jeong J.Y."/>
        </authorList>
    </citation>
    <scope>NUCLEOTIDE SEQUENCE</scope>
    <source>
        <strain evidence="1">GIHE-MW2</strain>
    </source>
</reference>
<protein>
    <submittedName>
        <fullName evidence="1">XisI protein</fullName>
    </submittedName>
</protein>
<dbReference type="AlphaFoldDB" id="A0AAU8JBY2"/>
<evidence type="ECO:0000313" key="1">
    <source>
        <dbReference type="EMBL" id="XCM36310.1"/>
    </source>
</evidence>
<proteinExistence type="predicted"/>
<gene>
    <name evidence="1" type="ORF">ABWT76_005063</name>
</gene>
<dbReference type="EMBL" id="CP159837">
    <property type="protein sequence ID" value="XCM36310.1"/>
    <property type="molecule type" value="Genomic_DNA"/>
</dbReference>
<sequence length="36" mass="4276">MDKLTEYPKIIQQILNEYVELCVKRSYRVSESPSQS</sequence>
<dbReference type="RefSeq" id="WP_231636594.1">
    <property type="nucleotide sequence ID" value="NZ_CP159837.1"/>
</dbReference>
<organism evidence="1">
    <name type="scientific">Planktothricoides raciborskii GIHE-MW2</name>
    <dbReference type="NCBI Taxonomy" id="2792601"/>
    <lineage>
        <taxon>Bacteria</taxon>
        <taxon>Bacillati</taxon>
        <taxon>Cyanobacteriota</taxon>
        <taxon>Cyanophyceae</taxon>
        <taxon>Oscillatoriophycideae</taxon>
        <taxon>Oscillatoriales</taxon>
        <taxon>Oscillatoriaceae</taxon>
        <taxon>Planktothricoides</taxon>
    </lineage>
</organism>